<proteinExistence type="evidence at transcript level"/>
<accession>J7FXQ3</accession>
<name>J7FXQ3_LATHE</name>
<dbReference type="SUPFAM" id="SSF56672">
    <property type="entry name" value="DNA/RNA polymerases"/>
    <property type="match status" value="1"/>
</dbReference>
<dbReference type="EMBL" id="JX262197">
    <property type="protein sequence ID" value="AFP57567.1"/>
    <property type="molecule type" value="mRNA"/>
</dbReference>
<organism evidence="1">
    <name type="scientific">Latrodectus hesperus</name>
    <name type="common">Western black widow spider</name>
    <dbReference type="NCBI Taxonomy" id="256737"/>
    <lineage>
        <taxon>Eukaryota</taxon>
        <taxon>Metazoa</taxon>
        <taxon>Ecdysozoa</taxon>
        <taxon>Arthropoda</taxon>
        <taxon>Chelicerata</taxon>
        <taxon>Arachnida</taxon>
        <taxon>Araneae</taxon>
        <taxon>Araneomorphae</taxon>
        <taxon>Entelegynae</taxon>
        <taxon>Araneoidea</taxon>
        <taxon>Theridiidae</taxon>
        <taxon>Latrodectus</taxon>
    </lineage>
</organism>
<feature type="non-terminal residue" evidence="1">
    <location>
        <position position="1"/>
    </location>
</feature>
<protein>
    <submittedName>
        <fullName evidence="1">Putative RNA-dependent RNA polymerase</fullName>
    </submittedName>
</protein>
<reference evidence="1" key="1">
    <citation type="journal article" date="2012" name="J. Biol. Chem.">
        <title>Spider glue proteins have distinct architectures compared with traditional spidroin family members.</title>
        <authorList>
            <person name="Vasanthavada K."/>
            <person name="Hu X."/>
            <person name="Tuton-Blasingame T."/>
            <person name="Hsia Y."/>
            <person name="Sampath S."/>
            <person name="Pacheco R."/>
            <person name="Freeark J."/>
            <person name="Falick A.M."/>
            <person name="Tang S."/>
            <person name="Fong J."/>
            <person name="Kohler K."/>
            <person name="La Mattina-Hawkins C."/>
            <person name="Vierra C."/>
        </authorList>
    </citation>
    <scope>NUCLEOTIDE SEQUENCE</scope>
</reference>
<dbReference type="AlphaFoldDB" id="J7FXQ3"/>
<dbReference type="Gene3D" id="1.20.960.20">
    <property type="match status" value="1"/>
</dbReference>
<keyword evidence="1" id="KW-0696">RNA-directed RNA polymerase</keyword>
<dbReference type="InterPro" id="IPR043502">
    <property type="entry name" value="DNA/RNA_pol_sf"/>
</dbReference>
<keyword evidence="1" id="KW-0548">Nucleotidyltransferase</keyword>
<evidence type="ECO:0000313" key="1">
    <source>
        <dbReference type="EMBL" id="AFP57567.1"/>
    </source>
</evidence>
<sequence>ARGEETVPYTRLNNAEFLKRGFTLHPIRKVPQVFLAPLGDPSVEDTVNWVNLDSFGRDNPQCQHFRDMSVQVCEDALRNAYGKGPKYYNSFKHKLVSFWRDRGVNFIAADWEQLDHKIFILNEPIQPYFKYRTK</sequence>
<dbReference type="GO" id="GO:0003968">
    <property type="term" value="F:RNA-directed RNA polymerase activity"/>
    <property type="evidence" value="ECO:0007669"/>
    <property type="project" value="UniProtKB-KW"/>
</dbReference>
<dbReference type="GO" id="GO:0071897">
    <property type="term" value="P:DNA biosynthetic process"/>
    <property type="evidence" value="ECO:0007669"/>
    <property type="project" value="UniProtKB-ARBA"/>
</dbReference>
<keyword evidence="1" id="KW-0808">Transferase</keyword>